<dbReference type="AlphaFoldDB" id="A0A218Y0S1"/>
<organism evidence="1 2">
    <name type="scientific">Punica granatum</name>
    <name type="common">Pomegranate</name>
    <dbReference type="NCBI Taxonomy" id="22663"/>
    <lineage>
        <taxon>Eukaryota</taxon>
        <taxon>Viridiplantae</taxon>
        <taxon>Streptophyta</taxon>
        <taxon>Embryophyta</taxon>
        <taxon>Tracheophyta</taxon>
        <taxon>Spermatophyta</taxon>
        <taxon>Magnoliopsida</taxon>
        <taxon>eudicotyledons</taxon>
        <taxon>Gunneridae</taxon>
        <taxon>Pentapetalae</taxon>
        <taxon>rosids</taxon>
        <taxon>malvids</taxon>
        <taxon>Myrtales</taxon>
        <taxon>Lythraceae</taxon>
        <taxon>Punica</taxon>
    </lineage>
</organism>
<sequence>MSDKGRGEGREGDNQLKHPEWQRIDLVTLQVGGEAQLAVELLGFVEAVDPLGMAAEEVAAAGEEVEGLCFLRRDLGILVLREDVENGEEAK</sequence>
<dbReference type="EMBL" id="MTKT01000544">
    <property type="protein sequence ID" value="OWM90678.1"/>
    <property type="molecule type" value="Genomic_DNA"/>
</dbReference>
<reference evidence="2" key="1">
    <citation type="journal article" date="2017" name="Plant J.">
        <title>The pomegranate (Punica granatum L.) genome and the genomics of punicalagin biosynthesis.</title>
        <authorList>
            <person name="Qin G."/>
            <person name="Xu C."/>
            <person name="Ming R."/>
            <person name="Tang H."/>
            <person name="Guyot R."/>
            <person name="Kramer E.M."/>
            <person name="Hu Y."/>
            <person name="Yi X."/>
            <person name="Qi Y."/>
            <person name="Xu X."/>
            <person name="Gao Z."/>
            <person name="Pan H."/>
            <person name="Jian J."/>
            <person name="Tian Y."/>
            <person name="Yue Z."/>
            <person name="Xu Y."/>
        </authorList>
    </citation>
    <scope>NUCLEOTIDE SEQUENCE [LARGE SCALE GENOMIC DNA]</scope>
    <source>
        <strain evidence="2">cv. Dabenzi</strain>
    </source>
</reference>
<comment type="caution">
    <text evidence="1">The sequence shown here is derived from an EMBL/GenBank/DDBJ whole genome shotgun (WGS) entry which is preliminary data.</text>
</comment>
<gene>
    <name evidence="1" type="ORF">CDL15_Pgr020983</name>
</gene>
<accession>A0A218Y0S1</accession>
<dbReference type="Proteomes" id="UP000197138">
    <property type="component" value="Unassembled WGS sequence"/>
</dbReference>
<name>A0A218Y0S1_PUNGR</name>
<protein>
    <submittedName>
        <fullName evidence="1">Uncharacterized protein</fullName>
    </submittedName>
</protein>
<evidence type="ECO:0000313" key="1">
    <source>
        <dbReference type="EMBL" id="OWM90678.1"/>
    </source>
</evidence>
<evidence type="ECO:0000313" key="2">
    <source>
        <dbReference type="Proteomes" id="UP000197138"/>
    </source>
</evidence>
<proteinExistence type="predicted"/>